<dbReference type="Gene3D" id="3.30.565.10">
    <property type="entry name" value="Histidine kinase-like ATPase, C-terminal domain"/>
    <property type="match status" value="1"/>
</dbReference>
<keyword evidence="5" id="KW-0472">Membrane</keyword>
<keyword evidence="2" id="KW-0597">Phosphoprotein</keyword>
<sequence>MKTKCKKHRKMRWKDDYERGKKSLRMKVFLLNLGVVLGALFLFCGIFLSVTSGSLRQESMRAVQSALDQAGVMLEEQTQAFRSSADSLCLDDSNVELLNRDNADRYRTVTNWNQDYVLLKKRISSLLFRSNISDVKIITENAVSMYDTQTVISFDRVKNTKWYKQISTSKSAYAWSSYSSLFPNAHEDADMLIFTRDLPYEYANYRTYYVGCVKKENFNGLLSAGAADSYTAYYVVNSDNEVLLSSKTDIPQADVQQMVGWVKGRYKQSEQAVSVQPLMLGSGQYFVGSQPIYNTDLKIVCACAFYAKRGDSIRGNLFSMSVVAAAVLPLVLLFSLLISRSITRPLERLQENMMIVSEGNFDVPIVAPSSDREIHALTRCFNYMLFKISDLLDKQYNYGKRIKELEVKSLQAQINPHFLYNTLDLIKWKAVKYRDSDVQNLVTALSDYYRRGLSKGADVVTLQSEIEHVTSYVYIQNMRFDDCVRLHCLVDAESRDCLLPKLTLQPLVENAITHGILETDAGCGNVLIRTFHTGAVLYIAVVDDGCGMEAEKARHILQYATSSPVTGSGYGIKNINERIRLAYGEEYGVSFISYPQRGTAAVLKLPFQRKEKSGNV</sequence>
<reference evidence="8" key="3">
    <citation type="submission" date="2024-06" db="EMBL/GenBank/DDBJ databases">
        <authorList>
            <person name="Zeng C."/>
        </authorList>
    </citation>
    <scope>NUCLEOTIDE SEQUENCE [LARGE SCALE GENOMIC DNA]</scope>
    <source>
        <strain evidence="8">ZCY20-5</strain>
    </source>
</reference>
<dbReference type="SUPFAM" id="SSF55874">
    <property type="entry name" value="ATPase domain of HSP90 chaperone/DNA topoisomerase II/histidine kinase"/>
    <property type="match status" value="1"/>
</dbReference>
<dbReference type="KEGG" id="carl:PXC00_10505"/>
<evidence type="ECO:0000313" key="8">
    <source>
        <dbReference type="Proteomes" id="UP001300604"/>
    </source>
</evidence>
<dbReference type="PANTHER" id="PTHR34220:SF7">
    <property type="entry name" value="SENSOR HISTIDINE KINASE YPDA"/>
    <property type="match status" value="1"/>
</dbReference>
<keyword evidence="3" id="KW-0808">Transferase</keyword>
<dbReference type="InterPro" id="IPR003660">
    <property type="entry name" value="HAMP_dom"/>
</dbReference>
<reference evidence="8" key="2">
    <citation type="submission" date="2024-06" db="EMBL/GenBank/DDBJ databases">
        <title>Caproicibacterium argilliputei sp. nov, a novel caproic acid producing anaerobic bacterium isolated from pit mud.</title>
        <authorList>
            <person name="Zeng C."/>
        </authorList>
    </citation>
    <scope>NUCLEOTIDE SEQUENCE [LARGE SCALE GENOMIC DNA]</scope>
    <source>
        <strain evidence="8">ZCY20-5</strain>
    </source>
</reference>
<dbReference type="Pfam" id="PF06580">
    <property type="entry name" value="His_kinase"/>
    <property type="match status" value="1"/>
</dbReference>
<organism evidence="7 8">
    <name type="scientific">Caproicibacterium argilliputei</name>
    <dbReference type="NCBI Taxonomy" id="3030016"/>
    <lineage>
        <taxon>Bacteria</taxon>
        <taxon>Bacillati</taxon>
        <taxon>Bacillota</taxon>
        <taxon>Clostridia</taxon>
        <taxon>Eubacteriales</taxon>
        <taxon>Oscillospiraceae</taxon>
        <taxon>Caproicibacterium</taxon>
    </lineage>
</organism>
<dbReference type="GO" id="GO:0016020">
    <property type="term" value="C:membrane"/>
    <property type="evidence" value="ECO:0007669"/>
    <property type="project" value="UniProtKB-SubCell"/>
</dbReference>
<dbReference type="InterPro" id="IPR010559">
    <property type="entry name" value="Sig_transdc_His_kin_internal"/>
</dbReference>
<dbReference type="Gene3D" id="6.10.340.10">
    <property type="match status" value="1"/>
</dbReference>
<dbReference type="Pfam" id="PF00672">
    <property type="entry name" value="HAMP"/>
    <property type="match status" value="1"/>
</dbReference>
<reference evidence="7 8" key="1">
    <citation type="submission" date="2024-06" db="EMBL/GenBank/DDBJ databases">
        <title>Caproicibacterium argilliputei sp. nov, a novel caproic acid producing anaerobic bacterium isolated from pit mud.</title>
        <authorList>
            <person name="Xia S."/>
        </authorList>
    </citation>
    <scope>NUCLEOTIDE SEQUENCE [LARGE SCALE GENOMIC DNA]</scope>
    <source>
        <strain evidence="7 8">ZCY20-5</strain>
    </source>
</reference>
<keyword evidence="5" id="KW-1133">Transmembrane helix</keyword>
<dbReference type="InterPro" id="IPR036890">
    <property type="entry name" value="HATPase_C_sf"/>
</dbReference>
<evidence type="ECO:0000256" key="2">
    <source>
        <dbReference type="ARBA" id="ARBA00022553"/>
    </source>
</evidence>
<keyword evidence="5" id="KW-0812">Transmembrane</keyword>
<feature type="domain" description="HAMP" evidence="6">
    <location>
        <begin position="340"/>
        <end position="393"/>
    </location>
</feature>
<gene>
    <name evidence="7" type="ORF">PXC00_10505</name>
</gene>
<dbReference type="InterPro" id="IPR003594">
    <property type="entry name" value="HATPase_dom"/>
</dbReference>
<evidence type="ECO:0000259" key="6">
    <source>
        <dbReference type="PROSITE" id="PS50885"/>
    </source>
</evidence>
<dbReference type="InterPro" id="IPR050640">
    <property type="entry name" value="Bact_2-comp_sensor_kinase"/>
</dbReference>
<name>A0AA97H2W9_9FIRM</name>
<accession>A0AA97H2W9</accession>
<evidence type="ECO:0000313" key="7">
    <source>
        <dbReference type="EMBL" id="WOC31638.1"/>
    </source>
</evidence>
<dbReference type="Pfam" id="PF02518">
    <property type="entry name" value="HATPase_c"/>
    <property type="match status" value="1"/>
</dbReference>
<evidence type="ECO:0000256" key="5">
    <source>
        <dbReference type="SAM" id="Phobius"/>
    </source>
</evidence>
<dbReference type="GO" id="GO:0000155">
    <property type="term" value="F:phosphorelay sensor kinase activity"/>
    <property type="evidence" value="ECO:0007669"/>
    <property type="project" value="InterPro"/>
</dbReference>
<dbReference type="PROSITE" id="PS50885">
    <property type="entry name" value="HAMP"/>
    <property type="match status" value="1"/>
</dbReference>
<dbReference type="PANTHER" id="PTHR34220">
    <property type="entry name" value="SENSOR HISTIDINE KINASE YPDA"/>
    <property type="match status" value="1"/>
</dbReference>
<evidence type="ECO:0000256" key="3">
    <source>
        <dbReference type="ARBA" id="ARBA00022679"/>
    </source>
</evidence>
<dbReference type="AlphaFoldDB" id="A0AA97H2W9"/>
<evidence type="ECO:0000256" key="4">
    <source>
        <dbReference type="ARBA" id="ARBA00022777"/>
    </source>
</evidence>
<dbReference type="SMART" id="SM00304">
    <property type="entry name" value="HAMP"/>
    <property type="match status" value="1"/>
</dbReference>
<keyword evidence="8" id="KW-1185">Reference proteome</keyword>
<protein>
    <submittedName>
        <fullName evidence="7">Histidine kinase</fullName>
    </submittedName>
</protein>
<keyword evidence="4 7" id="KW-0418">Kinase</keyword>
<dbReference type="EMBL" id="CP135996">
    <property type="protein sequence ID" value="WOC31638.1"/>
    <property type="molecule type" value="Genomic_DNA"/>
</dbReference>
<feature type="transmembrane region" description="Helical" evidence="5">
    <location>
        <begin position="317"/>
        <end position="338"/>
    </location>
</feature>
<comment type="subcellular location">
    <subcellularLocation>
        <location evidence="1">Membrane</location>
    </subcellularLocation>
</comment>
<dbReference type="SUPFAM" id="SSF158472">
    <property type="entry name" value="HAMP domain-like"/>
    <property type="match status" value="1"/>
</dbReference>
<dbReference type="Proteomes" id="UP001300604">
    <property type="component" value="Chromosome"/>
</dbReference>
<dbReference type="SMART" id="SM00387">
    <property type="entry name" value="HATPase_c"/>
    <property type="match status" value="1"/>
</dbReference>
<dbReference type="RefSeq" id="WP_316934951.1">
    <property type="nucleotide sequence ID" value="NZ_CP135996.1"/>
</dbReference>
<evidence type="ECO:0000256" key="1">
    <source>
        <dbReference type="ARBA" id="ARBA00004370"/>
    </source>
</evidence>
<dbReference type="CDD" id="cd06225">
    <property type="entry name" value="HAMP"/>
    <property type="match status" value="1"/>
</dbReference>
<feature type="transmembrane region" description="Helical" evidence="5">
    <location>
        <begin position="29"/>
        <end position="50"/>
    </location>
</feature>
<proteinExistence type="predicted"/>